<dbReference type="Pfam" id="PF14220">
    <property type="entry name" value="DUF4329"/>
    <property type="match status" value="1"/>
</dbReference>
<dbReference type="EMBL" id="OMKW01000001">
    <property type="protein sequence ID" value="SPF28051.1"/>
    <property type="molecule type" value="Genomic_DNA"/>
</dbReference>
<evidence type="ECO:0000313" key="2">
    <source>
        <dbReference type="EMBL" id="SPF28051.1"/>
    </source>
</evidence>
<protein>
    <recommendedName>
        <fullName evidence="1">DUF4329 domain-containing protein</fullName>
    </recommendedName>
</protein>
<sequence length="181" mass="19515">MLRYLILGFVLMGLGGPLVAQTKGGRSGVLAEHALARQVLEALQERSIAESREYCGYLAYDRHGELRATPAGPGSRAGCSIKAAPGSWRVVASYHTHGAWTREYDDEVPSTIDLVSDANAGTNGYISTPGGRLWFHNHRTGIAGQLCGLGCLTQDPNFTTSGSAPVRDFYTLDTLRNRFGE</sequence>
<gene>
    <name evidence="2" type="ORF">POI8812_00349</name>
</gene>
<name>A0A2R8A727_9RHOB</name>
<accession>A0A2R8A727</accession>
<proteinExistence type="predicted"/>
<dbReference type="Proteomes" id="UP000244932">
    <property type="component" value="Unassembled WGS sequence"/>
</dbReference>
<keyword evidence="3" id="KW-1185">Reference proteome</keyword>
<feature type="domain" description="DUF4329" evidence="1">
    <location>
        <begin position="34"/>
        <end position="148"/>
    </location>
</feature>
<dbReference type="AlphaFoldDB" id="A0A2R8A727"/>
<dbReference type="RefSeq" id="WP_108780790.1">
    <property type="nucleotide sequence ID" value="NZ_OMKW01000001.1"/>
</dbReference>
<reference evidence="2 3" key="1">
    <citation type="submission" date="2018-03" db="EMBL/GenBank/DDBJ databases">
        <authorList>
            <person name="Keele B.F."/>
        </authorList>
    </citation>
    <scope>NUCLEOTIDE SEQUENCE [LARGE SCALE GENOMIC DNA]</scope>
    <source>
        <strain evidence="2 3">CeCT 8812</strain>
    </source>
</reference>
<organism evidence="2 3">
    <name type="scientific">Pontivivens insulae</name>
    <dbReference type="NCBI Taxonomy" id="1639689"/>
    <lineage>
        <taxon>Bacteria</taxon>
        <taxon>Pseudomonadati</taxon>
        <taxon>Pseudomonadota</taxon>
        <taxon>Alphaproteobacteria</taxon>
        <taxon>Rhodobacterales</taxon>
        <taxon>Paracoccaceae</taxon>
        <taxon>Pontivivens</taxon>
    </lineage>
</organism>
<dbReference type="InterPro" id="IPR025479">
    <property type="entry name" value="DUF4329"/>
</dbReference>
<evidence type="ECO:0000313" key="3">
    <source>
        <dbReference type="Proteomes" id="UP000244932"/>
    </source>
</evidence>
<evidence type="ECO:0000259" key="1">
    <source>
        <dbReference type="Pfam" id="PF14220"/>
    </source>
</evidence>
<dbReference type="OrthoDB" id="7850904at2"/>